<dbReference type="Pfam" id="PF01564">
    <property type="entry name" value="Spermine_synth"/>
    <property type="match status" value="1"/>
</dbReference>
<evidence type="ECO:0000256" key="3">
    <source>
        <dbReference type="ARBA" id="ARBA00022692"/>
    </source>
</evidence>
<evidence type="ECO:0000256" key="1">
    <source>
        <dbReference type="ARBA" id="ARBA00007867"/>
    </source>
</evidence>
<dbReference type="HAMAP" id="MF_00198">
    <property type="entry name" value="Spermidine_synth"/>
    <property type="match status" value="1"/>
</dbReference>
<evidence type="ECO:0000259" key="11">
    <source>
        <dbReference type="PROSITE" id="PS51006"/>
    </source>
</evidence>
<feature type="transmembrane region" description="Helical" evidence="8">
    <location>
        <begin position="279"/>
        <end position="299"/>
    </location>
</feature>
<dbReference type="SUPFAM" id="SSF53335">
    <property type="entry name" value="S-adenosyl-L-methionine-dependent methyltransferases"/>
    <property type="match status" value="1"/>
</dbReference>
<feature type="transmembrane region" description="Helical" evidence="8">
    <location>
        <begin position="148"/>
        <end position="169"/>
    </location>
</feature>
<dbReference type="GO" id="GO:0005886">
    <property type="term" value="C:plasma membrane"/>
    <property type="evidence" value="ECO:0007669"/>
    <property type="project" value="UniProtKB-SubCell"/>
</dbReference>
<dbReference type="GO" id="GO:0008295">
    <property type="term" value="P:spermidine biosynthetic process"/>
    <property type="evidence" value="ECO:0007669"/>
    <property type="project" value="UniProtKB-UniRule"/>
</dbReference>
<dbReference type="EMBL" id="CP011509">
    <property type="protein sequence ID" value="AKJ02071.1"/>
    <property type="molecule type" value="Genomic_DNA"/>
</dbReference>
<comment type="subunit">
    <text evidence="8">Homodimer or homotetramer.</text>
</comment>
<dbReference type="SUPFAM" id="SSF48452">
    <property type="entry name" value="TPR-like"/>
    <property type="match status" value="1"/>
</dbReference>
<evidence type="ECO:0000256" key="10">
    <source>
        <dbReference type="SAM" id="MobiDB-lite"/>
    </source>
</evidence>
<dbReference type="InterPro" id="IPR036259">
    <property type="entry name" value="MFS_trans_sf"/>
</dbReference>
<feature type="transmembrane region" description="Helical" evidence="8">
    <location>
        <begin position="75"/>
        <end position="94"/>
    </location>
</feature>
<evidence type="ECO:0000256" key="4">
    <source>
        <dbReference type="ARBA" id="ARBA00022989"/>
    </source>
</evidence>
<dbReference type="AlphaFoldDB" id="A0AAC8TEZ3"/>
<keyword evidence="4 8" id="KW-1133">Transmembrane helix</keyword>
<dbReference type="GO" id="GO:0010487">
    <property type="term" value="F:thermospermine synthase activity"/>
    <property type="evidence" value="ECO:0007669"/>
    <property type="project" value="UniProtKB-ARBA"/>
</dbReference>
<dbReference type="CDD" id="cd02440">
    <property type="entry name" value="AdoMet_MTases"/>
    <property type="match status" value="1"/>
</dbReference>
<reference evidence="12 13" key="1">
    <citation type="submission" date="2015-05" db="EMBL/GenBank/DDBJ databases">
        <title>Genome assembly of Archangium gephyra DSM 2261.</title>
        <authorList>
            <person name="Sharma G."/>
            <person name="Subramanian S."/>
        </authorList>
    </citation>
    <scope>NUCLEOTIDE SEQUENCE [LARGE SCALE GENOMIC DNA]</scope>
    <source>
        <strain evidence="12 13">DSM 2261</strain>
    </source>
</reference>
<feature type="transmembrane region" description="Helical" evidence="8">
    <location>
        <begin position="443"/>
        <end position="463"/>
    </location>
</feature>
<feature type="compositionally biased region" description="Gly residues" evidence="10">
    <location>
        <begin position="261"/>
        <end position="271"/>
    </location>
</feature>
<dbReference type="InterPro" id="IPR011701">
    <property type="entry name" value="MFS"/>
</dbReference>
<comment type="function">
    <text evidence="8">Catalyzes the irreversible transfer of a propylamine group from the amino donor S-adenosylmethioninamine (decarboxy-AdoMet) to putrescine (1,4-diaminobutane) to yield spermidine.</text>
</comment>
<feature type="domain" description="PABS" evidence="11">
    <location>
        <begin position="483"/>
        <end position="671"/>
    </location>
</feature>
<dbReference type="InterPro" id="IPR001045">
    <property type="entry name" value="Spermi_synthase"/>
</dbReference>
<dbReference type="PROSITE" id="PS51006">
    <property type="entry name" value="PABS_2"/>
    <property type="match status" value="1"/>
</dbReference>
<comment type="caution">
    <text evidence="8">Lacks conserved residue(s) required for the propagation of feature annotation.</text>
</comment>
<feature type="transmembrane region" description="Helical" evidence="8">
    <location>
        <begin position="190"/>
        <end position="212"/>
    </location>
</feature>
<comment type="subcellular location">
    <subcellularLocation>
        <location evidence="8">Cell membrane</location>
        <topology evidence="8">Multi-pass membrane protein</topology>
    </subcellularLocation>
</comment>
<evidence type="ECO:0000256" key="2">
    <source>
        <dbReference type="ARBA" id="ARBA00022679"/>
    </source>
</evidence>
<gene>
    <name evidence="8" type="primary">speE</name>
    <name evidence="12" type="ORF">AA314_03697</name>
</gene>
<proteinExistence type="inferred from homology"/>
<keyword evidence="8" id="KW-1003">Cell membrane</keyword>
<dbReference type="InterPro" id="IPR011990">
    <property type="entry name" value="TPR-like_helical_dom_sf"/>
</dbReference>
<evidence type="ECO:0000256" key="5">
    <source>
        <dbReference type="ARBA" id="ARBA00023066"/>
    </source>
</evidence>
<dbReference type="PANTHER" id="PTHR43317">
    <property type="entry name" value="THERMOSPERMINE SYNTHASE ACAULIS5"/>
    <property type="match status" value="1"/>
</dbReference>
<feature type="binding site" evidence="8">
    <location>
        <begin position="622"/>
        <end position="623"/>
    </location>
    <ligand>
        <name>S-methyl-5'-thioadenosine</name>
        <dbReference type="ChEBI" id="CHEBI:17509"/>
    </ligand>
</feature>
<feature type="active site" description="Proton acceptor" evidence="8 9">
    <location>
        <position position="640"/>
    </location>
</feature>
<dbReference type="InterPro" id="IPR029063">
    <property type="entry name" value="SAM-dependent_MTases_sf"/>
</dbReference>
<organism evidence="12 13">
    <name type="scientific">Archangium gephyra</name>
    <dbReference type="NCBI Taxonomy" id="48"/>
    <lineage>
        <taxon>Bacteria</taxon>
        <taxon>Pseudomonadati</taxon>
        <taxon>Myxococcota</taxon>
        <taxon>Myxococcia</taxon>
        <taxon>Myxococcales</taxon>
        <taxon>Cystobacterineae</taxon>
        <taxon>Archangiaceae</taxon>
        <taxon>Archangium</taxon>
    </lineage>
</organism>
<feature type="transmembrane region" description="Helical" evidence="8">
    <location>
        <begin position="344"/>
        <end position="368"/>
    </location>
</feature>
<feature type="transmembrane region" description="Helical" evidence="8">
    <location>
        <begin position="46"/>
        <end position="69"/>
    </location>
</feature>
<keyword evidence="2 8" id="KW-0808">Transferase</keyword>
<dbReference type="SUPFAM" id="SSF103473">
    <property type="entry name" value="MFS general substrate transporter"/>
    <property type="match status" value="1"/>
</dbReference>
<dbReference type="Proteomes" id="UP000035579">
    <property type="component" value="Chromosome"/>
</dbReference>
<feature type="binding site" evidence="8">
    <location>
        <position position="515"/>
    </location>
    <ligand>
        <name>S-methyl-5'-thioadenosine</name>
        <dbReference type="ChEBI" id="CHEBI:17509"/>
    </ligand>
</feature>
<dbReference type="GO" id="GO:0004766">
    <property type="term" value="F:spermidine synthase activity"/>
    <property type="evidence" value="ECO:0007669"/>
    <property type="project" value="UniProtKB-UniRule"/>
</dbReference>
<dbReference type="GO" id="GO:0022857">
    <property type="term" value="F:transmembrane transporter activity"/>
    <property type="evidence" value="ECO:0007669"/>
    <property type="project" value="InterPro"/>
</dbReference>
<dbReference type="Gene3D" id="1.20.1250.20">
    <property type="entry name" value="MFS general substrate transporter like domains"/>
    <property type="match status" value="1"/>
</dbReference>
<evidence type="ECO:0000313" key="12">
    <source>
        <dbReference type="EMBL" id="AKJ02071.1"/>
    </source>
</evidence>
<feature type="transmembrane region" description="Helical" evidence="8">
    <location>
        <begin position="374"/>
        <end position="394"/>
    </location>
</feature>
<keyword evidence="7 8" id="KW-0472">Membrane</keyword>
<keyword evidence="5 8" id="KW-0745">Spermidine biosynthesis</keyword>
<keyword evidence="6 8" id="KW-0620">Polyamine biosynthesis</keyword>
<evidence type="ECO:0000256" key="6">
    <source>
        <dbReference type="ARBA" id="ARBA00023115"/>
    </source>
</evidence>
<keyword evidence="3 8" id="KW-0812">Transmembrane</keyword>
<comment type="catalytic activity">
    <reaction evidence="8">
        <text>S-adenosyl 3-(methylsulfanyl)propylamine + putrescine = S-methyl-5'-thioadenosine + spermidine + H(+)</text>
        <dbReference type="Rhea" id="RHEA:12721"/>
        <dbReference type="ChEBI" id="CHEBI:15378"/>
        <dbReference type="ChEBI" id="CHEBI:17509"/>
        <dbReference type="ChEBI" id="CHEBI:57443"/>
        <dbReference type="ChEBI" id="CHEBI:57834"/>
        <dbReference type="ChEBI" id="CHEBI:326268"/>
        <dbReference type="EC" id="2.5.1.16"/>
    </reaction>
</comment>
<feature type="transmembrane region" description="Helical" evidence="8">
    <location>
        <begin position="106"/>
        <end position="128"/>
    </location>
</feature>
<evidence type="ECO:0000256" key="8">
    <source>
        <dbReference type="HAMAP-Rule" id="MF_00198"/>
    </source>
</evidence>
<evidence type="ECO:0000256" key="7">
    <source>
        <dbReference type="ARBA" id="ARBA00023136"/>
    </source>
</evidence>
<sequence length="956" mass="103895">MWHPRIYTPMRQTTATVLRPPDPPDLPTSDDASAPVPGLRPWVLRLFFLSGLSGILFQVLWTRIFTYLLGGTTQSVSAVITAFMLGLGVGSYLFGRLVDGPARRPLLLYGVLELGVALSGLAAFYAFQHTGALYEALYTRAPQATVKWLVFLIAFVFISIPATLIGGTLPAIVRHAVTRAEGVKSALGRLYAINSLGSSAGAILMLGLVWAIGYEASYHVALLLNSVTGIAALVMARREARGESTDARYPHPVPLPEGEGRSGTEGMGGPPAQGASARVLLPAFALSGFCALAYEVIWFRTLDFLLLGKLATFACVLSVYLLGISLGSLVLSRWSPPRLGELQLFVLFELLLGLLGLITLPVLSLVSGLGQRPLTIATAFLLLFGMTLLLGGLFPLAGKLYAGPLRLLGRTVGNLYSANTLGSVLGSCLTGFVLIPWVGTSHALLLTAGLNLVIAASVAGLALRPLPRRHLAVGVGLAAVGLVGWFSGDWLTRFYERAGLRPGFHIIAQSEGSLQPVLVAEDAHGERVLMGGPFQSGETVPARRQTQRLQAHLPMLVHSAPRRVLEIGYGVGELARTLQLYEPELLHIAELDEHMIPMAEQYFEALNEKASRRANVRVDVMDGRHFLKMSPDTYDVIMSDSMILASEGSLRLYTQEHFREARRHLNPGGVVLAWLPLNAGTTKALVILKTFQEIFPQSLLWLPLGLNTQEAFLIGFRDEARIDWEAWREKFERVARADLEGFGWGDPAVFFASFRAGPERLAEIASRVPLINRDMNPVLDFLPQDPSREIAATVERLVAYEPGFIFEHLRAPPGGQESLESLRASVQRVHEADQHFLKGVAALDAFGARPPAEVLENAESLTAGFREALEVYPAHPAAAVWTGQVLGLAARVEPPLEPERTRALLEEALRHNPTDLAATEALARLALQRGAQDEANKYLARLRALSPYSRLALEIP</sequence>
<feature type="transmembrane region" description="Helical" evidence="8">
    <location>
        <begin position="470"/>
        <end position="488"/>
    </location>
</feature>
<dbReference type="EC" id="2.5.1.16" evidence="8"/>
<feature type="transmembrane region" description="Helical" evidence="8">
    <location>
        <begin position="311"/>
        <end position="332"/>
    </location>
</feature>
<comment type="similarity">
    <text evidence="1 8">Belongs to the spermidine/spermine synthase family.</text>
</comment>
<feature type="transmembrane region" description="Helical" evidence="8">
    <location>
        <begin position="415"/>
        <end position="437"/>
    </location>
</feature>
<evidence type="ECO:0000256" key="9">
    <source>
        <dbReference type="PROSITE-ProRule" id="PRU00354"/>
    </source>
</evidence>
<dbReference type="InterPro" id="IPR030374">
    <property type="entry name" value="PABS"/>
</dbReference>
<comment type="pathway">
    <text evidence="8">Amine and polyamine biosynthesis; spermidine biosynthesis; spermidine from putrescine: step 1/1.</text>
</comment>
<evidence type="ECO:0000313" key="13">
    <source>
        <dbReference type="Proteomes" id="UP000035579"/>
    </source>
</evidence>
<dbReference type="Gene3D" id="1.25.40.10">
    <property type="entry name" value="Tetratricopeptide repeat domain"/>
    <property type="match status" value="1"/>
</dbReference>
<dbReference type="Gene3D" id="3.40.50.150">
    <property type="entry name" value="Vaccinia Virus protein VP39"/>
    <property type="match status" value="1"/>
</dbReference>
<feature type="binding site" evidence="8">
    <location>
        <position position="590"/>
    </location>
    <ligand>
        <name>S-methyl-5'-thioadenosine</name>
        <dbReference type="ChEBI" id="CHEBI:17509"/>
    </ligand>
</feature>
<accession>A0AAC8TEZ3</accession>
<protein>
    <recommendedName>
        <fullName evidence="8">Polyamine aminopropyltransferase</fullName>
    </recommendedName>
    <alternativeName>
        <fullName evidence="8">Putrescine aminopropyltransferase</fullName>
        <shortName evidence="8">PAPT</shortName>
    </alternativeName>
    <alternativeName>
        <fullName evidence="8">Spermidine synthase</fullName>
        <shortName evidence="8">SPDS</shortName>
        <shortName evidence="8">SPDSY</shortName>
        <ecNumber evidence="8">2.5.1.16</ecNumber>
    </alternativeName>
</protein>
<dbReference type="PANTHER" id="PTHR43317:SF1">
    <property type="entry name" value="THERMOSPERMINE SYNTHASE ACAULIS5"/>
    <property type="match status" value="1"/>
</dbReference>
<dbReference type="KEGG" id="age:AA314_03697"/>
<name>A0AAC8TEZ3_9BACT</name>
<feature type="region of interest" description="Disordered" evidence="10">
    <location>
        <begin position="244"/>
        <end position="271"/>
    </location>
</feature>
<feature type="transmembrane region" description="Helical" evidence="8">
    <location>
        <begin position="218"/>
        <end position="236"/>
    </location>
</feature>
<dbReference type="Pfam" id="PF07690">
    <property type="entry name" value="MFS_1"/>
    <property type="match status" value="1"/>
</dbReference>